<protein>
    <submittedName>
        <fullName evidence="8">Ni/Fe-hydrogenase cytochrome b subunit</fullName>
    </submittedName>
</protein>
<evidence type="ECO:0000313" key="8">
    <source>
        <dbReference type="EMBL" id="NFV80321.1"/>
    </source>
</evidence>
<comment type="caution">
    <text evidence="8">The sequence shown here is derived from an EMBL/GenBank/DDBJ whole genome shotgun (WGS) entry which is preliminary data.</text>
</comment>
<feature type="transmembrane region" description="Helical" evidence="7">
    <location>
        <begin position="286"/>
        <end position="305"/>
    </location>
</feature>
<dbReference type="InterPro" id="IPR051817">
    <property type="entry name" value="FDH_cytochrome_b556_subunit"/>
</dbReference>
<keyword evidence="6 7" id="KW-0472">Membrane</keyword>
<keyword evidence="4 7" id="KW-0812">Transmembrane</keyword>
<dbReference type="GO" id="GO:0009061">
    <property type="term" value="P:anaerobic respiration"/>
    <property type="evidence" value="ECO:0007669"/>
    <property type="project" value="TreeGrafter"/>
</dbReference>
<keyword evidence="9" id="KW-1185">Reference proteome</keyword>
<gene>
    <name evidence="8" type="primary">hybB</name>
    <name evidence="8" type="ORF">G4223_09375</name>
</gene>
<evidence type="ECO:0000256" key="5">
    <source>
        <dbReference type="ARBA" id="ARBA00022989"/>
    </source>
</evidence>
<proteinExistence type="inferred from homology"/>
<feature type="transmembrane region" description="Helical" evidence="7">
    <location>
        <begin position="173"/>
        <end position="199"/>
    </location>
</feature>
<comment type="similarity">
    <text evidence="2">Belongs to the NrfD family.</text>
</comment>
<evidence type="ECO:0000256" key="3">
    <source>
        <dbReference type="ARBA" id="ARBA00022475"/>
    </source>
</evidence>
<keyword evidence="3" id="KW-1003">Cell membrane</keyword>
<feature type="transmembrane region" description="Helical" evidence="7">
    <location>
        <begin position="317"/>
        <end position="340"/>
    </location>
</feature>
<feature type="transmembrane region" description="Helical" evidence="7">
    <location>
        <begin position="94"/>
        <end position="113"/>
    </location>
</feature>
<evidence type="ECO:0000313" key="9">
    <source>
        <dbReference type="Proteomes" id="UP000480684"/>
    </source>
</evidence>
<dbReference type="NCBIfam" id="NF008133">
    <property type="entry name" value="PRK10881.1"/>
    <property type="match status" value="1"/>
</dbReference>
<dbReference type="PANTHER" id="PTHR30074">
    <property type="entry name" value="FORMATE DEHYDROGENASE, NITRATE-INDUCIBLE, CYTOCHROME B556 FDN SUBUNIT"/>
    <property type="match status" value="1"/>
</dbReference>
<dbReference type="Proteomes" id="UP000480684">
    <property type="component" value="Unassembled WGS sequence"/>
</dbReference>
<feature type="transmembrane region" description="Helical" evidence="7">
    <location>
        <begin position="133"/>
        <end position="152"/>
    </location>
</feature>
<feature type="transmembrane region" description="Helical" evidence="7">
    <location>
        <begin position="256"/>
        <end position="274"/>
    </location>
</feature>
<dbReference type="InterPro" id="IPR005614">
    <property type="entry name" value="NrfD-like"/>
</dbReference>
<accession>A0A7C9QU98</accession>
<reference evidence="8 9" key="1">
    <citation type="submission" date="2020-02" db="EMBL/GenBank/DDBJ databases">
        <authorList>
            <person name="Dziuba M."/>
            <person name="Kuznetsov B."/>
            <person name="Mardanov A."/>
            <person name="Ravin N."/>
            <person name="Grouzdev D."/>
        </authorList>
    </citation>
    <scope>NUCLEOTIDE SEQUENCE [LARGE SCALE GENOMIC DNA]</scope>
    <source>
        <strain evidence="8 9">SpK</strain>
    </source>
</reference>
<name>A0A7C9QU98_9PROT</name>
<dbReference type="PANTHER" id="PTHR30074:SF4">
    <property type="entry name" value="NI_FE-HYDROGENASE 2 B-TYPE CYTOCHROME SUBUNIT-RELATED"/>
    <property type="match status" value="1"/>
</dbReference>
<dbReference type="RefSeq" id="WP_163678357.1">
    <property type="nucleotide sequence ID" value="NZ_JAAIYP010000036.1"/>
</dbReference>
<sequence length="395" mass="43588">MAPFHQEHEPLGGKLVTKTTVVCAILALIAAFLLAKRMVLGLGSVTNLNNGFPWGIWIAYDVVIGTAFACGGYAMALVCYILNKGEYHPLVRPALLASCFGYTLGGVSILFDLGRWWNAWHILVPQYMQPNSVMFEVALCVMSYILVLWIEFSPAIVSKVPALRPHKRKLEKTLFVFVALGCLLPTMHQSSLGTLLVVLGYQIHPLWQTPLLPVLFLSSAICMGFSIVVFEAVLGSAGFKRSIKHEMPQLAKIARIVQGFMVAYLVLRFGDLIVRGELGAVFNSGLRSLMFLIEIVLFATPIVLFSKQSNRDSRKGLFIGAVAMLLGGALYRLDAFLVAYDTGPGWHYFPSVSELMVTFGIIAAEVLLYIVFVRKLPVFYTHKLTAEDLAAAHEK</sequence>
<dbReference type="GO" id="GO:0005886">
    <property type="term" value="C:plasma membrane"/>
    <property type="evidence" value="ECO:0007669"/>
    <property type="project" value="UniProtKB-SubCell"/>
</dbReference>
<feature type="transmembrane region" description="Helical" evidence="7">
    <location>
        <begin position="15"/>
        <end position="34"/>
    </location>
</feature>
<keyword evidence="5 7" id="KW-1133">Transmembrane helix</keyword>
<dbReference type="EMBL" id="JAAIYP010000036">
    <property type="protein sequence ID" value="NFV80321.1"/>
    <property type="molecule type" value="Genomic_DNA"/>
</dbReference>
<dbReference type="Pfam" id="PF03916">
    <property type="entry name" value="NrfD"/>
    <property type="match status" value="1"/>
</dbReference>
<organism evidence="8 9">
    <name type="scientific">Magnetospirillum aberrantis SpK</name>
    <dbReference type="NCBI Taxonomy" id="908842"/>
    <lineage>
        <taxon>Bacteria</taxon>
        <taxon>Pseudomonadati</taxon>
        <taxon>Pseudomonadota</taxon>
        <taxon>Alphaproteobacteria</taxon>
        <taxon>Rhodospirillales</taxon>
        <taxon>Rhodospirillaceae</taxon>
        <taxon>Magnetospirillum</taxon>
    </lineage>
</organism>
<evidence type="ECO:0000256" key="4">
    <source>
        <dbReference type="ARBA" id="ARBA00022692"/>
    </source>
</evidence>
<dbReference type="Gene3D" id="1.20.1630.10">
    <property type="entry name" value="Formate dehydrogenase/DMSO reductase domain"/>
    <property type="match status" value="1"/>
</dbReference>
<evidence type="ECO:0000256" key="1">
    <source>
        <dbReference type="ARBA" id="ARBA00004651"/>
    </source>
</evidence>
<evidence type="ECO:0000256" key="6">
    <source>
        <dbReference type="ARBA" id="ARBA00023136"/>
    </source>
</evidence>
<comment type="subcellular location">
    <subcellularLocation>
        <location evidence="1">Cell membrane</location>
        <topology evidence="1">Multi-pass membrane protein</topology>
    </subcellularLocation>
</comment>
<feature type="transmembrane region" description="Helical" evidence="7">
    <location>
        <begin position="211"/>
        <end position="235"/>
    </location>
</feature>
<evidence type="ECO:0000256" key="7">
    <source>
        <dbReference type="SAM" id="Phobius"/>
    </source>
</evidence>
<dbReference type="AlphaFoldDB" id="A0A7C9QU98"/>
<evidence type="ECO:0000256" key="2">
    <source>
        <dbReference type="ARBA" id="ARBA00008929"/>
    </source>
</evidence>
<feature type="transmembrane region" description="Helical" evidence="7">
    <location>
        <begin position="352"/>
        <end position="373"/>
    </location>
</feature>
<feature type="transmembrane region" description="Helical" evidence="7">
    <location>
        <begin position="54"/>
        <end position="82"/>
    </location>
</feature>